<evidence type="ECO:0000256" key="1">
    <source>
        <dbReference type="SAM" id="Phobius"/>
    </source>
</evidence>
<proteinExistence type="predicted"/>
<feature type="transmembrane region" description="Helical" evidence="1">
    <location>
        <begin position="32"/>
        <end position="49"/>
    </location>
</feature>
<keyword evidence="3" id="KW-1185">Reference proteome</keyword>
<evidence type="ECO:0000313" key="2">
    <source>
        <dbReference type="EMBL" id="MFC4713009.1"/>
    </source>
</evidence>
<dbReference type="EMBL" id="JBHSGL010000005">
    <property type="protein sequence ID" value="MFC4713009.1"/>
    <property type="molecule type" value="Genomic_DNA"/>
</dbReference>
<protein>
    <recommendedName>
        <fullName evidence="4">DUF5590 domain-containing protein</fullName>
    </recommendedName>
</protein>
<evidence type="ECO:0008006" key="4">
    <source>
        <dbReference type="Google" id="ProtNLM"/>
    </source>
</evidence>
<keyword evidence="1" id="KW-1133">Transmembrane helix</keyword>
<gene>
    <name evidence="2" type="ORF">ACFO5U_09070</name>
</gene>
<feature type="transmembrane region" description="Helical" evidence="1">
    <location>
        <begin position="58"/>
        <end position="76"/>
    </location>
</feature>
<name>A0ABV9MC66_9BACL</name>
<dbReference type="Proteomes" id="UP001595932">
    <property type="component" value="Unassembled WGS sequence"/>
</dbReference>
<sequence length="143" mass="16074">MKKYQTGIIISIAILALLLFINSQIYSNVMPLSVVIPLLTVHVFFFYALQEKQRYKTYAAFVVVFAVALFVSLPNYTQQQALELATAEYPMDVSEMSNVSVTGSSEWNPLSLNWTYVFRGDLDGEVISVMVVADSGKVFKIQE</sequence>
<dbReference type="RefSeq" id="WP_377278575.1">
    <property type="nucleotide sequence ID" value="NZ_JBHSGL010000005.1"/>
</dbReference>
<reference evidence="3" key="1">
    <citation type="journal article" date="2019" name="Int. J. Syst. Evol. Microbiol.">
        <title>The Global Catalogue of Microorganisms (GCM) 10K type strain sequencing project: providing services to taxonomists for standard genome sequencing and annotation.</title>
        <authorList>
            <consortium name="The Broad Institute Genomics Platform"/>
            <consortium name="The Broad Institute Genome Sequencing Center for Infectious Disease"/>
            <person name="Wu L."/>
            <person name="Ma J."/>
        </authorList>
    </citation>
    <scope>NUCLEOTIDE SEQUENCE [LARGE SCALE GENOMIC DNA]</scope>
    <source>
        <strain evidence="3">CGMCC 1.12151</strain>
    </source>
</reference>
<comment type="caution">
    <text evidence="2">The sequence shown here is derived from an EMBL/GenBank/DDBJ whole genome shotgun (WGS) entry which is preliminary data.</text>
</comment>
<organism evidence="2 3">
    <name type="scientific">Planococcus dechangensis</name>
    <dbReference type="NCBI Taxonomy" id="1176255"/>
    <lineage>
        <taxon>Bacteria</taxon>
        <taxon>Bacillati</taxon>
        <taxon>Bacillota</taxon>
        <taxon>Bacilli</taxon>
        <taxon>Bacillales</taxon>
        <taxon>Caryophanaceae</taxon>
        <taxon>Planococcus</taxon>
    </lineage>
</organism>
<keyword evidence="1" id="KW-0472">Membrane</keyword>
<keyword evidence="1" id="KW-0812">Transmembrane</keyword>
<feature type="transmembrane region" description="Helical" evidence="1">
    <location>
        <begin position="7"/>
        <end position="26"/>
    </location>
</feature>
<evidence type="ECO:0000313" key="3">
    <source>
        <dbReference type="Proteomes" id="UP001595932"/>
    </source>
</evidence>
<accession>A0ABV9MC66</accession>